<dbReference type="Proteomes" id="UP000219252">
    <property type="component" value="Unassembled WGS sequence"/>
</dbReference>
<gene>
    <name evidence="1" type="ORF">SAMN05877842_12130</name>
</gene>
<dbReference type="OrthoDB" id="1711074at2"/>
<proteinExistence type="predicted"/>
<sequence>MTIVNKLINKNMRVREIPKWGVYLRKEWENHFANHLTKEEKSAIHMHDFEVFCGYLWHLFSFGKRDCVEREYAIEAFHNEPKGECYVFYQHDEQAYLLENAGLLNYADLIEEESNDLYVVDKQFRWTFVITHETGWCGPYFSKK</sequence>
<dbReference type="Pfam" id="PF14101">
    <property type="entry name" value="DUF4275"/>
    <property type="match status" value="1"/>
</dbReference>
<dbReference type="RefSeq" id="WP_097151147.1">
    <property type="nucleotide sequence ID" value="NZ_OBQC01000021.1"/>
</dbReference>
<organism evidence="1 2">
    <name type="scientific">Ureibacillus acetophenoni</name>
    <dbReference type="NCBI Taxonomy" id="614649"/>
    <lineage>
        <taxon>Bacteria</taxon>
        <taxon>Bacillati</taxon>
        <taxon>Bacillota</taxon>
        <taxon>Bacilli</taxon>
        <taxon>Bacillales</taxon>
        <taxon>Caryophanaceae</taxon>
        <taxon>Ureibacillus</taxon>
    </lineage>
</organism>
<dbReference type="EMBL" id="OBQC01000021">
    <property type="protein sequence ID" value="SOC44554.1"/>
    <property type="molecule type" value="Genomic_DNA"/>
</dbReference>
<dbReference type="InterPro" id="IPR025454">
    <property type="entry name" value="DUF4275"/>
</dbReference>
<accession>A0A285URR5</accession>
<dbReference type="AlphaFoldDB" id="A0A285URR5"/>
<reference evidence="2" key="1">
    <citation type="submission" date="2017-08" db="EMBL/GenBank/DDBJ databases">
        <authorList>
            <person name="Varghese N."/>
            <person name="Submissions S."/>
        </authorList>
    </citation>
    <scope>NUCLEOTIDE SEQUENCE [LARGE SCALE GENOMIC DNA]</scope>
    <source>
        <strain evidence="2">JC23</strain>
    </source>
</reference>
<keyword evidence="2" id="KW-1185">Reference proteome</keyword>
<evidence type="ECO:0000313" key="2">
    <source>
        <dbReference type="Proteomes" id="UP000219252"/>
    </source>
</evidence>
<evidence type="ECO:0000313" key="1">
    <source>
        <dbReference type="EMBL" id="SOC44554.1"/>
    </source>
</evidence>
<protein>
    <submittedName>
        <fullName evidence="1">Uncharacterized protein DUF4275</fullName>
    </submittedName>
</protein>
<name>A0A285URR5_9BACL</name>